<keyword evidence="1" id="KW-1133">Transmembrane helix</keyword>
<evidence type="ECO:0000313" key="3">
    <source>
        <dbReference type="Proteomes" id="UP000466794"/>
    </source>
</evidence>
<evidence type="ECO:0000256" key="1">
    <source>
        <dbReference type="SAM" id="Phobius"/>
    </source>
</evidence>
<dbReference type="EMBL" id="WRPP01000005">
    <property type="protein sequence ID" value="MVU80779.1"/>
    <property type="molecule type" value="Genomic_DNA"/>
</dbReference>
<dbReference type="AlphaFoldDB" id="A0A7K1V2V6"/>
<protein>
    <submittedName>
        <fullName evidence="2">Mce family protein</fullName>
    </submittedName>
</protein>
<dbReference type="Proteomes" id="UP000466794">
    <property type="component" value="Unassembled WGS sequence"/>
</dbReference>
<keyword evidence="1" id="KW-0472">Membrane</keyword>
<keyword evidence="1" id="KW-0812">Transmembrane</keyword>
<organism evidence="2 3">
    <name type="scientific">Nocardia terrae</name>
    <dbReference type="NCBI Taxonomy" id="2675851"/>
    <lineage>
        <taxon>Bacteria</taxon>
        <taxon>Bacillati</taxon>
        <taxon>Actinomycetota</taxon>
        <taxon>Actinomycetes</taxon>
        <taxon>Mycobacteriales</taxon>
        <taxon>Nocardiaceae</taxon>
        <taxon>Nocardia</taxon>
    </lineage>
</organism>
<sequence length="362" mass="38421">MSKTRNQDFLRGTDGRQAKVVNLTAAVVIVVVIVAIIAVVWVRPRYEKPDGLPLSVDVPFVGPGVGVGSKVILRGVEVGEIVGLDKTGNRSVRMRLSLRPSEIRGLTDSFDVDFRPLNYFGIAAVNLVGNPGGGALVADRVLDRTSVGDYTMSTMLEQGSHTIDGTLTESMITALNKVIRYTDGLTPLIQTGIVFADRVAKAQQAFPSELLGRADDILAVLPGFSDQAIQALYALFDTKFNHRPDGSWGVDDEMMKRSGEGLDQAANSLFGKAGHLLASHGTELPPVTALVQAMTDALPHLLDGGAAVGKLGMLADRYNSAFSGTDDGKTLNLRVILDELPALAAPLAATGLPTAPQQEVPR</sequence>
<reference evidence="2 3" key="1">
    <citation type="submission" date="2019-12" db="EMBL/GenBank/DDBJ databases">
        <title>Nocardia sp. nov. ET3-3 isolated from soil.</title>
        <authorList>
            <person name="Kanchanasin P."/>
            <person name="Tanasupawat S."/>
            <person name="Yuki M."/>
            <person name="Kudo T."/>
        </authorList>
    </citation>
    <scope>NUCLEOTIDE SEQUENCE [LARGE SCALE GENOMIC DNA]</scope>
    <source>
        <strain evidence="2 3">ET3-3</strain>
    </source>
</reference>
<keyword evidence="3" id="KW-1185">Reference proteome</keyword>
<comment type="caution">
    <text evidence="2">The sequence shown here is derived from an EMBL/GenBank/DDBJ whole genome shotgun (WGS) entry which is preliminary data.</text>
</comment>
<evidence type="ECO:0000313" key="2">
    <source>
        <dbReference type="EMBL" id="MVU80779.1"/>
    </source>
</evidence>
<proteinExistence type="predicted"/>
<name>A0A7K1V2V6_9NOCA</name>
<gene>
    <name evidence="2" type="ORF">GPX89_26440</name>
</gene>
<feature type="transmembrane region" description="Helical" evidence="1">
    <location>
        <begin position="20"/>
        <end position="42"/>
    </location>
</feature>
<dbReference type="RefSeq" id="WP_157390348.1">
    <property type="nucleotide sequence ID" value="NZ_WRPP01000005.1"/>
</dbReference>
<accession>A0A7K1V2V6</accession>